<name>A0A9D4H053_DREPO</name>
<evidence type="ECO:0000313" key="2">
    <source>
        <dbReference type="EMBL" id="KAH3824983.1"/>
    </source>
</evidence>
<reference evidence="2" key="1">
    <citation type="journal article" date="2019" name="bioRxiv">
        <title>The Genome of the Zebra Mussel, Dreissena polymorpha: A Resource for Invasive Species Research.</title>
        <authorList>
            <person name="McCartney M.A."/>
            <person name="Auch B."/>
            <person name="Kono T."/>
            <person name="Mallez S."/>
            <person name="Zhang Y."/>
            <person name="Obille A."/>
            <person name="Becker A."/>
            <person name="Abrahante J.E."/>
            <person name="Garbe J."/>
            <person name="Badalamenti J.P."/>
            <person name="Herman A."/>
            <person name="Mangelson H."/>
            <person name="Liachko I."/>
            <person name="Sullivan S."/>
            <person name="Sone E.D."/>
            <person name="Koren S."/>
            <person name="Silverstein K.A.T."/>
            <person name="Beckman K.B."/>
            <person name="Gohl D.M."/>
        </authorList>
    </citation>
    <scope>NUCLEOTIDE SEQUENCE</scope>
    <source>
        <strain evidence="2">Duluth1</strain>
        <tissue evidence="2">Whole animal</tissue>
    </source>
</reference>
<keyword evidence="3" id="KW-1185">Reference proteome</keyword>
<evidence type="ECO:0000313" key="3">
    <source>
        <dbReference type="Proteomes" id="UP000828390"/>
    </source>
</evidence>
<dbReference type="EMBL" id="JAIWYP010000005">
    <property type="protein sequence ID" value="KAH3824983.1"/>
    <property type="molecule type" value="Genomic_DNA"/>
</dbReference>
<reference evidence="2" key="2">
    <citation type="submission" date="2020-11" db="EMBL/GenBank/DDBJ databases">
        <authorList>
            <person name="McCartney M.A."/>
            <person name="Auch B."/>
            <person name="Kono T."/>
            <person name="Mallez S."/>
            <person name="Becker A."/>
            <person name="Gohl D.M."/>
            <person name="Silverstein K.A.T."/>
            <person name="Koren S."/>
            <person name="Bechman K.B."/>
            <person name="Herman A."/>
            <person name="Abrahante J.E."/>
            <person name="Garbe J."/>
        </authorList>
    </citation>
    <scope>NUCLEOTIDE SEQUENCE</scope>
    <source>
        <strain evidence="2">Duluth1</strain>
        <tissue evidence="2">Whole animal</tissue>
    </source>
</reference>
<dbReference type="AlphaFoldDB" id="A0A9D4H053"/>
<dbReference type="Proteomes" id="UP000828390">
    <property type="component" value="Unassembled WGS sequence"/>
</dbReference>
<comment type="caution">
    <text evidence="2">The sequence shown here is derived from an EMBL/GenBank/DDBJ whole genome shotgun (WGS) entry which is preliminary data.</text>
</comment>
<accession>A0A9D4H053</accession>
<gene>
    <name evidence="2" type="ORF">DPMN_126845</name>
</gene>
<feature type="compositionally biased region" description="Polar residues" evidence="1">
    <location>
        <begin position="23"/>
        <end position="42"/>
    </location>
</feature>
<protein>
    <submittedName>
        <fullName evidence="2">Uncharacterized protein</fullName>
    </submittedName>
</protein>
<sequence length="80" mass="9240">MAERTIDLGSAYFEEMKALQQNVQTPFPHQYPSAQPTQEQTRPISQSQQPFPYQYPSVQPTGPYQQPHLGQPMQIPPWLQ</sequence>
<feature type="compositionally biased region" description="Low complexity" evidence="1">
    <location>
        <begin position="43"/>
        <end position="60"/>
    </location>
</feature>
<proteinExistence type="predicted"/>
<organism evidence="2 3">
    <name type="scientific">Dreissena polymorpha</name>
    <name type="common">Zebra mussel</name>
    <name type="synonym">Mytilus polymorpha</name>
    <dbReference type="NCBI Taxonomy" id="45954"/>
    <lineage>
        <taxon>Eukaryota</taxon>
        <taxon>Metazoa</taxon>
        <taxon>Spiralia</taxon>
        <taxon>Lophotrochozoa</taxon>
        <taxon>Mollusca</taxon>
        <taxon>Bivalvia</taxon>
        <taxon>Autobranchia</taxon>
        <taxon>Heteroconchia</taxon>
        <taxon>Euheterodonta</taxon>
        <taxon>Imparidentia</taxon>
        <taxon>Neoheterodontei</taxon>
        <taxon>Myida</taxon>
        <taxon>Dreissenoidea</taxon>
        <taxon>Dreissenidae</taxon>
        <taxon>Dreissena</taxon>
    </lineage>
</organism>
<evidence type="ECO:0000256" key="1">
    <source>
        <dbReference type="SAM" id="MobiDB-lite"/>
    </source>
</evidence>
<feature type="region of interest" description="Disordered" evidence="1">
    <location>
        <begin position="23"/>
        <end position="80"/>
    </location>
</feature>